<evidence type="ECO:0000256" key="2">
    <source>
        <dbReference type="ARBA" id="ARBA00022618"/>
    </source>
</evidence>
<evidence type="ECO:0000313" key="11">
    <source>
        <dbReference type="Proteomes" id="UP000002754"/>
    </source>
</evidence>
<dbReference type="InterPro" id="IPR055219">
    <property type="entry name" value="MinC_N_1"/>
</dbReference>
<evidence type="ECO:0000256" key="3">
    <source>
        <dbReference type="ARBA" id="ARBA00023210"/>
    </source>
</evidence>
<keyword evidence="2 6" id="KW-0132">Cell division</keyword>
<reference evidence="10 12" key="2">
    <citation type="submission" date="2014-01" db="EMBL/GenBank/DDBJ databases">
        <title>Draft genome sequencing of Bacillus alcalophilus CGMCC 1.3604.</title>
        <authorList>
            <person name="Yang J."/>
            <person name="Diao L."/>
            <person name="Yang S."/>
        </authorList>
    </citation>
    <scope>NUCLEOTIDE SEQUENCE [LARGE SCALE GENOMIC DNA]</scope>
    <source>
        <strain evidence="10 12">CGMCC 1.3604</strain>
    </source>
</reference>
<dbReference type="NCBIfam" id="TIGR01222">
    <property type="entry name" value="minC"/>
    <property type="match status" value="1"/>
</dbReference>
<dbReference type="GO" id="GO:0000902">
    <property type="term" value="P:cell morphogenesis"/>
    <property type="evidence" value="ECO:0007669"/>
    <property type="project" value="InterPro"/>
</dbReference>
<feature type="domain" description="Septum formation inhibitor MinC C-terminal" evidence="7">
    <location>
        <begin position="111"/>
        <end position="208"/>
    </location>
</feature>
<comment type="similarity">
    <text evidence="1 6">Belongs to the MinC family.</text>
</comment>
<dbReference type="AlphaFoldDB" id="A0A094XFN1"/>
<dbReference type="RefSeq" id="WP_003320475.1">
    <property type="nucleotide sequence ID" value="NZ_ALPT02000025.1"/>
</dbReference>
<evidence type="ECO:0000256" key="1">
    <source>
        <dbReference type="ARBA" id="ARBA00006291"/>
    </source>
</evidence>
<dbReference type="Proteomes" id="UP000297014">
    <property type="component" value="Unassembled WGS sequence"/>
</dbReference>
<dbReference type="Pfam" id="PF03775">
    <property type="entry name" value="MinC_C"/>
    <property type="match status" value="1"/>
</dbReference>
<sequence length="231" mass="26048">MNVMAQKKQHVTIKGTKDGLMFLLDDHCGYSQLIAELTEKLSSKHYQNKDGPEVNVNVHVGNRYLTNADKEELREIITKDSHFSIEKIESNVLSIEEAEQIRKQSEMITLTKVIRSGQVLKVTGDLLLVGDVNPGGMVMATGNIYIMGALKGIAHAGFEGNDEAVISASQMSPSQLRIANQIYHFEKEDDKDSEMEAAFIDRELAEIVLEKVQRLIRFRPNLQRNEHQIIE</sequence>
<evidence type="ECO:0000259" key="7">
    <source>
        <dbReference type="Pfam" id="PF03775"/>
    </source>
</evidence>
<accession>A0A094XFN1</accession>
<keyword evidence="11" id="KW-1185">Reference proteome</keyword>
<dbReference type="InterPro" id="IPR005526">
    <property type="entry name" value="Septum_form_inhib_MinC_C"/>
</dbReference>
<evidence type="ECO:0000256" key="6">
    <source>
        <dbReference type="HAMAP-Rule" id="MF_00267"/>
    </source>
</evidence>
<dbReference type="PANTHER" id="PTHR34108">
    <property type="entry name" value="SEPTUM SITE-DETERMINING PROTEIN MINC"/>
    <property type="match status" value="1"/>
</dbReference>
<dbReference type="SUPFAM" id="SSF63848">
    <property type="entry name" value="Cell-division inhibitor MinC, C-terminal domain"/>
    <property type="match status" value="1"/>
</dbReference>
<dbReference type="Gene3D" id="3.30.160.540">
    <property type="match status" value="1"/>
</dbReference>
<dbReference type="EMBL" id="JALP01000016">
    <property type="protein sequence ID" value="THG92190.1"/>
    <property type="molecule type" value="Genomic_DNA"/>
</dbReference>
<evidence type="ECO:0000256" key="4">
    <source>
        <dbReference type="ARBA" id="ARBA00023306"/>
    </source>
</evidence>
<dbReference type="Pfam" id="PF22642">
    <property type="entry name" value="MinC_N_1"/>
    <property type="match status" value="1"/>
</dbReference>
<comment type="subunit">
    <text evidence="5 6">Interacts with MinD and FtsZ.</text>
</comment>
<evidence type="ECO:0000259" key="8">
    <source>
        <dbReference type="Pfam" id="PF22642"/>
    </source>
</evidence>
<feature type="domain" description="Septum site-determining protein MinC N-terminal" evidence="8">
    <location>
        <begin position="11"/>
        <end position="88"/>
    </location>
</feature>
<gene>
    <name evidence="6 9" type="primary">minC</name>
    <name evidence="10" type="ORF">AJ85_16360</name>
    <name evidence="9" type="ORF">BALCAV_0209130</name>
</gene>
<dbReference type="Proteomes" id="UP000002754">
    <property type="component" value="Unassembled WGS sequence"/>
</dbReference>
<reference evidence="9 11" key="1">
    <citation type="journal article" date="2014" name="Genome Announc.">
        <title>Draft Genome Sequence of Bacillus alcalophilus AV1934, a Classic Alkaliphile Isolated from Human Feces in 1934.</title>
        <authorList>
            <person name="Attie O."/>
            <person name="Jayaprakash A."/>
            <person name="Shah H."/>
            <person name="Paulsen I.T."/>
            <person name="Morino M."/>
            <person name="Takahashi Y."/>
            <person name="Narumi I."/>
            <person name="Sachidanandam R."/>
            <person name="Satoh K."/>
            <person name="Ito M."/>
            <person name="Krulwich T.A."/>
        </authorList>
    </citation>
    <scope>NUCLEOTIDE SEQUENCE [LARGE SCALE GENOMIC DNA]</scope>
    <source>
        <strain evidence="9 11">AV1934</strain>
    </source>
</reference>
<evidence type="ECO:0000313" key="12">
    <source>
        <dbReference type="Proteomes" id="UP000297014"/>
    </source>
</evidence>
<dbReference type="Gene3D" id="2.160.20.70">
    <property type="match status" value="1"/>
</dbReference>
<dbReference type="eggNOG" id="COG0850">
    <property type="taxonomic scope" value="Bacteria"/>
</dbReference>
<dbReference type="InterPro" id="IPR036145">
    <property type="entry name" value="MinC_C_sf"/>
</dbReference>
<evidence type="ECO:0000256" key="5">
    <source>
        <dbReference type="ARBA" id="ARBA00046874"/>
    </source>
</evidence>
<evidence type="ECO:0000313" key="10">
    <source>
        <dbReference type="EMBL" id="THG92190.1"/>
    </source>
</evidence>
<dbReference type="GO" id="GO:0000917">
    <property type="term" value="P:division septum assembly"/>
    <property type="evidence" value="ECO:0007669"/>
    <property type="project" value="UniProtKB-KW"/>
</dbReference>
<comment type="caution">
    <text evidence="9">The sequence shown here is derived from an EMBL/GenBank/DDBJ whole genome shotgun (WGS) entry which is preliminary data.</text>
</comment>
<protein>
    <recommendedName>
        <fullName evidence="6">Probable septum site-determining protein MinC</fullName>
    </recommendedName>
</protein>
<dbReference type="InterPro" id="IPR016098">
    <property type="entry name" value="CAP/MinC_C"/>
</dbReference>
<dbReference type="NCBIfam" id="NF001772">
    <property type="entry name" value="PRK00513.1-3"/>
    <property type="match status" value="1"/>
</dbReference>
<dbReference type="InterPro" id="IPR013033">
    <property type="entry name" value="MinC"/>
</dbReference>
<name>A0A094XFN1_ALKAL</name>
<evidence type="ECO:0000313" key="9">
    <source>
        <dbReference type="EMBL" id="KGA97605.1"/>
    </source>
</evidence>
<dbReference type="GO" id="GO:1901891">
    <property type="term" value="P:regulation of cell septum assembly"/>
    <property type="evidence" value="ECO:0007669"/>
    <property type="project" value="InterPro"/>
</dbReference>
<proteinExistence type="inferred from homology"/>
<dbReference type="STRING" id="1218173.BALCAV_0209130"/>
<dbReference type="HAMAP" id="MF_00267">
    <property type="entry name" value="MinC"/>
    <property type="match status" value="1"/>
</dbReference>
<organism evidence="9 11">
    <name type="scientific">Alkalihalobacillus alcalophilus ATCC 27647 = CGMCC 1.3604</name>
    <dbReference type="NCBI Taxonomy" id="1218173"/>
    <lineage>
        <taxon>Bacteria</taxon>
        <taxon>Bacillati</taxon>
        <taxon>Bacillota</taxon>
        <taxon>Bacilli</taxon>
        <taxon>Bacillales</taxon>
        <taxon>Bacillaceae</taxon>
        <taxon>Alkalihalobacillus</taxon>
    </lineage>
</organism>
<keyword evidence="4 6" id="KW-0131">Cell cycle</keyword>
<keyword evidence="3 6" id="KW-0717">Septation</keyword>
<dbReference type="EMBL" id="ALPT02000025">
    <property type="protein sequence ID" value="KGA97605.1"/>
    <property type="molecule type" value="Genomic_DNA"/>
</dbReference>
<comment type="function">
    <text evidence="6">Cell division inhibitor that blocks the formation of polar Z ring septums. Rapidly oscillates between the poles of the cell to destabilize FtsZ filaments that have formed before they mature into polar Z rings. Prevents FtsZ polymerization.</text>
</comment>
<dbReference type="PANTHER" id="PTHR34108:SF1">
    <property type="entry name" value="SEPTUM SITE-DETERMINING PROTEIN MINC"/>
    <property type="match status" value="1"/>
</dbReference>